<protein>
    <submittedName>
        <fullName evidence="2">Uncharacterized protein</fullName>
    </submittedName>
</protein>
<sequence length="160" mass="18884">APGGEEASPTPEDCLWKRGDWIWAEDHHLFGLTEEGFIAKFDLLRFLFRQAMASCGRHGAQARDDEQRREERGEQQAPAPQGPTVLPHNHLWIMAYSCKAWSKQCRLRRHCRLSCRHRLRLQFQFLRSMSMVVRPSWRGLRGWLHLLLRGRVSPSWQRTR</sequence>
<organism evidence="2 3">
    <name type="scientific">Colocasia esculenta</name>
    <name type="common">Wild taro</name>
    <name type="synonym">Arum esculentum</name>
    <dbReference type="NCBI Taxonomy" id="4460"/>
    <lineage>
        <taxon>Eukaryota</taxon>
        <taxon>Viridiplantae</taxon>
        <taxon>Streptophyta</taxon>
        <taxon>Embryophyta</taxon>
        <taxon>Tracheophyta</taxon>
        <taxon>Spermatophyta</taxon>
        <taxon>Magnoliopsida</taxon>
        <taxon>Liliopsida</taxon>
        <taxon>Araceae</taxon>
        <taxon>Aroideae</taxon>
        <taxon>Colocasieae</taxon>
        <taxon>Colocasia</taxon>
    </lineage>
</organism>
<evidence type="ECO:0000313" key="2">
    <source>
        <dbReference type="EMBL" id="MQL69697.1"/>
    </source>
</evidence>
<proteinExistence type="predicted"/>
<comment type="caution">
    <text evidence="2">The sequence shown here is derived from an EMBL/GenBank/DDBJ whole genome shotgun (WGS) entry which is preliminary data.</text>
</comment>
<evidence type="ECO:0000256" key="1">
    <source>
        <dbReference type="SAM" id="MobiDB-lite"/>
    </source>
</evidence>
<evidence type="ECO:0000313" key="3">
    <source>
        <dbReference type="Proteomes" id="UP000652761"/>
    </source>
</evidence>
<feature type="non-terminal residue" evidence="2">
    <location>
        <position position="1"/>
    </location>
</feature>
<dbReference type="AlphaFoldDB" id="A0A843THV2"/>
<feature type="compositionally biased region" description="Basic and acidic residues" evidence="1">
    <location>
        <begin position="61"/>
        <end position="74"/>
    </location>
</feature>
<reference evidence="2" key="1">
    <citation type="submission" date="2017-07" db="EMBL/GenBank/DDBJ databases">
        <title>Taro Niue Genome Assembly and Annotation.</title>
        <authorList>
            <person name="Atibalentja N."/>
            <person name="Keating K."/>
            <person name="Fields C.J."/>
        </authorList>
    </citation>
    <scope>NUCLEOTIDE SEQUENCE</scope>
    <source>
        <strain evidence="2">Niue_2</strain>
        <tissue evidence="2">Leaf</tissue>
    </source>
</reference>
<accession>A0A843THV2</accession>
<dbReference type="EMBL" id="NMUH01000045">
    <property type="protein sequence ID" value="MQL69697.1"/>
    <property type="molecule type" value="Genomic_DNA"/>
</dbReference>
<name>A0A843THV2_COLES</name>
<keyword evidence="3" id="KW-1185">Reference proteome</keyword>
<feature type="region of interest" description="Disordered" evidence="1">
    <location>
        <begin position="59"/>
        <end position="83"/>
    </location>
</feature>
<gene>
    <name evidence="2" type="ORF">Taro_002005</name>
</gene>
<dbReference type="Proteomes" id="UP000652761">
    <property type="component" value="Unassembled WGS sequence"/>
</dbReference>